<keyword evidence="3" id="KW-1185">Reference proteome</keyword>
<dbReference type="Proteomes" id="UP001499990">
    <property type="component" value="Unassembled WGS sequence"/>
</dbReference>
<dbReference type="Pfam" id="PF01890">
    <property type="entry name" value="CbiG_C"/>
    <property type="match status" value="1"/>
</dbReference>
<dbReference type="InterPro" id="IPR036518">
    <property type="entry name" value="CobE/GbiG_C_sf"/>
</dbReference>
<sequence>MTDGVVVGVGACRGVTAGDVLGLVEESLRAAGLPMSCVTELATVDVKADEPGILAAAERLGVPLVAYGASRLARIAVPTPSEQARSLVGTASVAEAAALAGGGELLVPKRKAGPPGRPATVTCAVVRRFPPPGSEGKVSDHVCTHRQP</sequence>
<dbReference type="InterPro" id="IPR002750">
    <property type="entry name" value="CobE/GbiG_C"/>
</dbReference>
<protein>
    <recommendedName>
        <fullName evidence="1">CobE/GbiG C-terminal domain-containing protein</fullName>
    </recommendedName>
</protein>
<dbReference type="PANTHER" id="PTHR47036:SF1">
    <property type="entry name" value="COBALT-FACTOR III C(17)-METHYLTRANSFERASE-RELATED"/>
    <property type="match status" value="1"/>
</dbReference>
<organism evidence="2 3">
    <name type="scientific">Streptomyces sannanensis</name>
    <dbReference type="NCBI Taxonomy" id="285536"/>
    <lineage>
        <taxon>Bacteria</taxon>
        <taxon>Bacillati</taxon>
        <taxon>Actinomycetota</taxon>
        <taxon>Actinomycetes</taxon>
        <taxon>Kitasatosporales</taxon>
        <taxon>Streptomycetaceae</taxon>
        <taxon>Streptomyces</taxon>
    </lineage>
</organism>
<dbReference type="EMBL" id="BAAAYL010000001">
    <property type="protein sequence ID" value="GAA3369775.1"/>
    <property type="molecule type" value="Genomic_DNA"/>
</dbReference>
<comment type="caution">
    <text evidence="2">The sequence shown here is derived from an EMBL/GenBank/DDBJ whole genome shotgun (WGS) entry which is preliminary data.</text>
</comment>
<dbReference type="PANTHER" id="PTHR47036">
    <property type="entry name" value="COBALT-FACTOR III C(17)-METHYLTRANSFERASE-RELATED"/>
    <property type="match status" value="1"/>
</dbReference>
<proteinExistence type="predicted"/>
<dbReference type="SUPFAM" id="SSF159664">
    <property type="entry name" value="CobE/GbiG C-terminal domain-like"/>
    <property type="match status" value="1"/>
</dbReference>
<evidence type="ECO:0000313" key="2">
    <source>
        <dbReference type="EMBL" id="GAA3369775.1"/>
    </source>
</evidence>
<reference evidence="3" key="1">
    <citation type="journal article" date="2019" name="Int. J. Syst. Evol. Microbiol.">
        <title>The Global Catalogue of Microorganisms (GCM) 10K type strain sequencing project: providing services to taxonomists for standard genome sequencing and annotation.</title>
        <authorList>
            <consortium name="The Broad Institute Genomics Platform"/>
            <consortium name="The Broad Institute Genome Sequencing Center for Infectious Disease"/>
            <person name="Wu L."/>
            <person name="Ma J."/>
        </authorList>
    </citation>
    <scope>NUCLEOTIDE SEQUENCE [LARGE SCALE GENOMIC DNA]</scope>
    <source>
        <strain evidence="3">JCM 9651</strain>
    </source>
</reference>
<accession>A0ABP6S7C3</accession>
<name>A0ABP6S7C3_9ACTN</name>
<dbReference type="InterPro" id="IPR051810">
    <property type="entry name" value="Precorrin_MeTrfase"/>
</dbReference>
<evidence type="ECO:0000313" key="3">
    <source>
        <dbReference type="Proteomes" id="UP001499990"/>
    </source>
</evidence>
<gene>
    <name evidence="2" type="ORF">GCM10020367_13800</name>
</gene>
<dbReference type="Gene3D" id="3.30.420.180">
    <property type="entry name" value="CobE/GbiG C-terminal domain"/>
    <property type="match status" value="1"/>
</dbReference>
<evidence type="ECO:0000259" key="1">
    <source>
        <dbReference type="Pfam" id="PF01890"/>
    </source>
</evidence>
<feature type="domain" description="CobE/GbiG C-terminal" evidence="1">
    <location>
        <begin position="5"/>
        <end position="125"/>
    </location>
</feature>